<dbReference type="Gene3D" id="3.40.50.150">
    <property type="entry name" value="Vaccinia Virus protein VP39"/>
    <property type="match status" value="1"/>
</dbReference>
<keyword evidence="2" id="KW-0489">Methyltransferase</keyword>
<feature type="domain" description="Methyltransferase type 11" evidence="1">
    <location>
        <begin position="68"/>
        <end position="126"/>
    </location>
</feature>
<dbReference type="InterPro" id="IPR013216">
    <property type="entry name" value="Methyltransf_11"/>
</dbReference>
<gene>
    <name evidence="2" type="ORF">LJ739_08055</name>
</gene>
<comment type="caution">
    <text evidence="2">The sequence shown here is derived from an EMBL/GenBank/DDBJ whole genome shotgun (WGS) entry which is preliminary data.</text>
</comment>
<dbReference type="InterPro" id="IPR029063">
    <property type="entry name" value="SAM-dependent_MTases_sf"/>
</dbReference>
<dbReference type="RefSeq" id="WP_229158970.1">
    <property type="nucleotide sequence ID" value="NZ_JAJEWP010000001.1"/>
</dbReference>
<dbReference type="GO" id="GO:0032259">
    <property type="term" value="P:methylation"/>
    <property type="evidence" value="ECO:0007669"/>
    <property type="project" value="UniProtKB-KW"/>
</dbReference>
<dbReference type="Pfam" id="PF08241">
    <property type="entry name" value="Methyltransf_11"/>
    <property type="match status" value="1"/>
</dbReference>
<evidence type="ECO:0000259" key="1">
    <source>
        <dbReference type="Pfam" id="PF08241"/>
    </source>
</evidence>
<evidence type="ECO:0000313" key="3">
    <source>
        <dbReference type="Proteomes" id="UP001520878"/>
    </source>
</evidence>
<dbReference type="Proteomes" id="UP001520878">
    <property type="component" value="Unassembled WGS sequence"/>
</dbReference>
<keyword evidence="2" id="KW-0808">Transferase</keyword>
<protein>
    <submittedName>
        <fullName evidence="2">Class I SAM-dependent methyltransferase</fullName>
    </submittedName>
</protein>
<dbReference type="GO" id="GO:0008168">
    <property type="term" value="F:methyltransferase activity"/>
    <property type="evidence" value="ECO:0007669"/>
    <property type="project" value="UniProtKB-KW"/>
</dbReference>
<reference evidence="2 3" key="1">
    <citation type="submission" date="2021-10" db="EMBL/GenBank/DDBJ databases">
        <title>Draft genome of Aestuariibacter halophilus JC2043.</title>
        <authorList>
            <person name="Emsley S.A."/>
            <person name="Pfannmuller K.M."/>
            <person name="Ushijima B."/>
            <person name="Saw J.H."/>
            <person name="Videau P."/>
        </authorList>
    </citation>
    <scope>NUCLEOTIDE SEQUENCE [LARGE SCALE GENOMIC DNA]</scope>
    <source>
        <strain evidence="2 3">JC2043</strain>
    </source>
</reference>
<dbReference type="CDD" id="cd02440">
    <property type="entry name" value="AdoMet_MTases"/>
    <property type="match status" value="1"/>
</dbReference>
<keyword evidence="3" id="KW-1185">Reference proteome</keyword>
<evidence type="ECO:0000313" key="2">
    <source>
        <dbReference type="EMBL" id="MCC2616189.1"/>
    </source>
</evidence>
<sequence length="247" mass="28235">MKPALLGKRPRYPRQWQELPAGDQLRQATELALSDICRQMFGYYLLCVGDLSCQVTVKGCPIKQVIRMADEPAPYVSAVGNASEFPLQKRSVDAVLLAHELDFAQDPHQILREAERVLLPNGYLVISGFNPFSLAGLLKYLPVNPRQILHDARFFSSVRLKDWLNLLGFEVLETHPLVFSELFFERKIPIEGRWQLWCKRYLPLLASSYLIVAKKRVRPLSLVRPKWRPKPNFSAVGASMREQSHPG</sequence>
<organism evidence="2 3">
    <name type="scientific">Fluctibacter halophilus</name>
    <dbReference type="NCBI Taxonomy" id="226011"/>
    <lineage>
        <taxon>Bacteria</taxon>
        <taxon>Pseudomonadati</taxon>
        <taxon>Pseudomonadota</taxon>
        <taxon>Gammaproteobacteria</taxon>
        <taxon>Alteromonadales</taxon>
        <taxon>Alteromonadaceae</taxon>
        <taxon>Fluctibacter</taxon>
    </lineage>
</organism>
<name>A0ABS8G6S1_9ALTE</name>
<dbReference type="EMBL" id="JAJEWP010000001">
    <property type="protein sequence ID" value="MCC2616189.1"/>
    <property type="molecule type" value="Genomic_DNA"/>
</dbReference>
<dbReference type="SUPFAM" id="SSF53335">
    <property type="entry name" value="S-adenosyl-L-methionine-dependent methyltransferases"/>
    <property type="match status" value="1"/>
</dbReference>
<proteinExistence type="predicted"/>
<accession>A0ABS8G6S1</accession>